<reference evidence="8" key="2">
    <citation type="submission" date="2020-09" db="EMBL/GenBank/DDBJ databases">
        <authorList>
            <person name="Sun Q."/>
            <person name="Zhou Y."/>
        </authorList>
    </citation>
    <scope>NUCLEOTIDE SEQUENCE</scope>
    <source>
        <strain evidence="8">CGMCC 1.14988</strain>
    </source>
</reference>
<feature type="signal peptide" evidence="6">
    <location>
        <begin position="1"/>
        <end position="24"/>
    </location>
</feature>
<dbReference type="PROSITE" id="PS50983">
    <property type="entry name" value="FE_B12_PBP"/>
    <property type="match status" value="1"/>
</dbReference>
<evidence type="ECO:0000256" key="3">
    <source>
        <dbReference type="ARBA" id="ARBA00022448"/>
    </source>
</evidence>
<feature type="compositionally biased region" description="Low complexity" evidence="5">
    <location>
        <begin position="60"/>
        <end position="74"/>
    </location>
</feature>
<comment type="subcellular location">
    <subcellularLocation>
        <location evidence="1">Cell envelope</location>
    </subcellularLocation>
</comment>
<evidence type="ECO:0000256" key="5">
    <source>
        <dbReference type="SAM" id="MobiDB-lite"/>
    </source>
</evidence>
<accession>A0A8J3ACP6</accession>
<dbReference type="GO" id="GO:0030288">
    <property type="term" value="C:outer membrane-bounded periplasmic space"/>
    <property type="evidence" value="ECO:0007669"/>
    <property type="project" value="TreeGrafter"/>
</dbReference>
<feature type="chain" id="PRO_5039345392" evidence="6">
    <location>
        <begin position="25"/>
        <end position="377"/>
    </location>
</feature>
<dbReference type="GO" id="GO:1901678">
    <property type="term" value="P:iron coordination entity transport"/>
    <property type="evidence" value="ECO:0007669"/>
    <property type="project" value="UniProtKB-ARBA"/>
</dbReference>
<dbReference type="Proteomes" id="UP000650511">
    <property type="component" value="Unassembled WGS sequence"/>
</dbReference>
<comment type="caution">
    <text evidence="8">The sequence shown here is derived from an EMBL/GenBank/DDBJ whole genome shotgun (WGS) entry which is preliminary data.</text>
</comment>
<dbReference type="EMBL" id="BMHA01000012">
    <property type="protein sequence ID" value="GGI08671.1"/>
    <property type="molecule type" value="Genomic_DNA"/>
</dbReference>
<keyword evidence="3" id="KW-0813">Transport</keyword>
<dbReference type="InterPro" id="IPR002491">
    <property type="entry name" value="ABC_transptr_periplasmic_BD"/>
</dbReference>
<dbReference type="RefSeq" id="WP_205745262.1">
    <property type="nucleotide sequence ID" value="NZ_BMHA01000012.1"/>
</dbReference>
<dbReference type="AlphaFoldDB" id="A0A8J3ACP6"/>
<reference evidence="8" key="1">
    <citation type="journal article" date="2014" name="Int. J. Syst. Evol. Microbiol.">
        <title>Complete genome sequence of Corynebacterium casei LMG S-19264T (=DSM 44701T), isolated from a smear-ripened cheese.</title>
        <authorList>
            <consortium name="US DOE Joint Genome Institute (JGI-PGF)"/>
            <person name="Walter F."/>
            <person name="Albersmeier A."/>
            <person name="Kalinowski J."/>
            <person name="Ruckert C."/>
        </authorList>
    </citation>
    <scope>NUCLEOTIDE SEQUENCE</scope>
    <source>
        <strain evidence="8">CGMCC 1.14988</strain>
    </source>
</reference>
<proteinExistence type="inferred from homology"/>
<evidence type="ECO:0000256" key="4">
    <source>
        <dbReference type="ARBA" id="ARBA00022729"/>
    </source>
</evidence>
<evidence type="ECO:0000256" key="6">
    <source>
        <dbReference type="SAM" id="SignalP"/>
    </source>
</evidence>
<feature type="compositionally biased region" description="Low complexity" evidence="5">
    <location>
        <begin position="25"/>
        <end position="43"/>
    </location>
</feature>
<dbReference type="PANTHER" id="PTHR30532:SF24">
    <property type="entry name" value="FERRIC ENTEROBACTIN-BINDING PERIPLASMIC PROTEIN FEPB"/>
    <property type="match status" value="1"/>
</dbReference>
<organism evidence="8 9">
    <name type="scientific">Egicoccus halophilus</name>
    <dbReference type="NCBI Taxonomy" id="1670830"/>
    <lineage>
        <taxon>Bacteria</taxon>
        <taxon>Bacillati</taxon>
        <taxon>Actinomycetota</taxon>
        <taxon>Nitriliruptoria</taxon>
        <taxon>Egicoccales</taxon>
        <taxon>Egicoccaceae</taxon>
        <taxon>Egicoccus</taxon>
    </lineage>
</organism>
<feature type="region of interest" description="Disordered" evidence="5">
    <location>
        <begin position="25"/>
        <end position="74"/>
    </location>
</feature>
<dbReference type="Pfam" id="PF01497">
    <property type="entry name" value="Peripla_BP_2"/>
    <property type="match status" value="1"/>
</dbReference>
<dbReference type="SUPFAM" id="SSF53807">
    <property type="entry name" value="Helical backbone' metal receptor"/>
    <property type="match status" value="1"/>
</dbReference>
<keyword evidence="9" id="KW-1185">Reference proteome</keyword>
<dbReference type="PANTHER" id="PTHR30532">
    <property type="entry name" value="IRON III DICITRATE-BINDING PERIPLASMIC PROTEIN"/>
    <property type="match status" value="1"/>
</dbReference>
<dbReference type="InterPro" id="IPR051313">
    <property type="entry name" value="Bact_iron-sidero_bind"/>
</dbReference>
<evidence type="ECO:0000259" key="7">
    <source>
        <dbReference type="PROSITE" id="PS50983"/>
    </source>
</evidence>
<dbReference type="Gene3D" id="3.40.50.1980">
    <property type="entry name" value="Nitrogenase molybdenum iron protein domain"/>
    <property type="match status" value="2"/>
</dbReference>
<comment type="similarity">
    <text evidence="2">Belongs to the bacterial solute-binding protein 8 family.</text>
</comment>
<dbReference type="CDD" id="cd01146">
    <property type="entry name" value="FhuD"/>
    <property type="match status" value="1"/>
</dbReference>
<name>A0A8J3ACP6_9ACTN</name>
<keyword evidence="4 6" id="KW-0732">Signal</keyword>
<feature type="domain" description="Fe/B12 periplasmic-binding" evidence="7">
    <location>
        <begin position="99"/>
        <end position="376"/>
    </location>
</feature>
<gene>
    <name evidence="8" type="ORF">GCM10011354_30260</name>
</gene>
<evidence type="ECO:0000313" key="8">
    <source>
        <dbReference type="EMBL" id="GGI08671.1"/>
    </source>
</evidence>
<protein>
    <submittedName>
        <fullName evidence="8">ABC transporter substrate-binding protein</fullName>
    </submittedName>
</protein>
<dbReference type="PROSITE" id="PS51257">
    <property type="entry name" value="PROKAR_LIPOPROTEIN"/>
    <property type="match status" value="1"/>
</dbReference>
<evidence type="ECO:0000256" key="2">
    <source>
        <dbReference type="ARBA" id="ARBA00008814"/>
    </source>
</evidence>
<sequence length="377" mass="39705">MRAPRSTRLAAVLVTAALALTACGTDGADDATTGDTDPAANPADGDDEAGDPTAHDDGAATDADGADAGDAAGDDAAASFPVEIEHAFGSTEITEEPARVVTWGWGSTEAAIAVGVYPVAMTEQVWTVGEGGQLPWIEEAVEDAGEESPTLLTDDFTAPPYEEIIAQEPDLIVAAYSGITEEQYELLSEIAPTVAYPEGPWATPWRDVIDITARALGREEAGQQVLADIDAFFSEQAEAHPEFAGQTVANVWDGDGQMSVYTSLDPRAAMLTELGFEIAPAVDELDTDTTETNFYYDLSYEQLDRLESDVVVSYHSTPDEADAFLTKADVQAIPAVAEGNVAQVVGNEYVSSVSPPTALSVYWGMPDLIESLSAALD</sequence>
<evidence type="ECO:0000256" key="1">
    <source>
        <dbReference type="ARBA" id="ARBA00004196"/>
    </source>
</evidence>
<evidence type="ECO:0000313" key="9">
    <source>
        <dbReference type="Proteomes" id="UP000650511"/>
    </source>
</evidence>